<dbReference type="InterPro" id="IPR005158">
    <property type="entry name" value="BTAD"/>
</dbReference>
<feature type="transmembrane region" description="Helical" evidence="2">
    <location>
        <begin position="50"/>
        <end position="71"/>
    </location>
</feature>
<protein>
    <recommendedName>
        <fullName evidence="3">Bacterial transcriptional activator domain-containing protein</fullName>
    </recommendedName>
</protein>
<evidence type="ECO:0000259" key="3">
    <source>
        <dbReference type="SMART" id="SM01043"/>
    </source>
</evidence>
<keyword evidence="2" id="KW-0472">Membrane</keyword>
<feature type="domain" description="Bacterial transcriptional activator" evidence="3">
    <location>
        <begin position="689"/>
        <end position="811"/>
    </location>
</feature>
<feature type="region of interest" description="Disordered" evidence="1">
    <location>
        <begin position="205"/>
        <end position="269"/>
    </location>
</feature>
<dbReference type="SMART" id="SM01043">
    <property type="entry name" value="BTAD"/>
    <property type="match status" value="1"/>
</dbReference>
<dbReference type="Pfam" id="PF03704">
    <property type="entry name" value="BTAD"/>
    <property type="match status" value="1"/>
</dbReference>
<dbReference type="InterPro" id="IPR051677">
    <property type="entry name" value="AfsR-DnrI-RedD_regulator"/>
</dbReference>
<evidence type="ECO:0000256" key="2">
    <source>
        <dbReference type="SAM" id="Phobius"/>
    </source>
</evidence>
<evidence type="ECO:0000313" key="5">
    <source>
        <dbReference type="Proteomes" id="UP001144280"/>
    </source>
</evidence>
<dbReference type="Gene3D" id="1.25.40.10">
    <property type="entry name" value="Tetratricopeptide repeat domain"/>
    <property type="match status" value="1"/>
</dbReference>
<accession>A0ABQ5RAT6</accession>
<dbReference type="Gene3D" id="3.10.350.10">
    <property type="entry name" value="LysM domain"/>
    <property type="match status" value="1"/>
</dbReference>
<comment type="caution">
    <text evidence="4">The sequence shown here is derived from an EMBL/GenBank/DDBJ whole genome shotgun (WGS) entry which is preliminary data.</text>
</comment>
<dbReference type="PANTHER" id="PTHR35807">
    <property type="entry name" value="TRANSCRIPTIONAL REGULATOR REDD-RELATED"/>
    <property type="match status" value="1"/>
</dbReference>
<keyword evidence="2" id="KW-1133">Transmembrane helix</keyword>
<proteinExistence type="predicted"/>
<dbReference type="InterPro" id="IPR036779">
    <property type="entry name" value="LysM_dom_sf"/>
</dbReference>
<feature type="compositionally biased region" description="Pro residues" evidence="1">
    <location>
        <begin position="226"/>
        <end position="246"/>
    </location>
</feature>
<keyword evidence="2" id="KW-0812">Transmembrane</keyword>
<feature type="transmembrane region" description="Helical" evidence="2">
    <location>
        <begin position="92"/>
        <end position="114"/>
    </location>
</feature>
<gene>
    <name evidence="4" type="ORF">Pa4123_89770</name>
</gene>
<feature type="compositionally biased region" description="Low complexity" evidence="1">
    <location>
        <begin position="247"/>
        <end position="263"/>
    </location>
</feature>
<organism evidence="4 5">
    <name type="scientific">Phytohabitans aurantiacus</name>
    <dbReference type="NCBI Taxonomy" id="3016789"/>
    <lineage>
        <taxon>Bacteria</taxon>
        <taxon>Bacillati</taxon>
        <taxon>Actinomycetota</taxon>
        <taxon>Actinomycetes</taxon>
        <taxon>Micromonosporales</taxon>
        <taxon>Micromonosporaceae</taxon>
    </lineage>
</organism>
<sequence length="833" mass="88056">MSLLAIGVFVAGPPVAAVVTAGWWRQHVPRRGQVWHFLTSTDESLDVKPVLAGLLVLVLVALWVVLATLLVRDLVAALARRGPVQRRLRLPAPLHTLVTAAAGAAAITVTTGAAHATPPPASAGIVATQPATPTPAGAPLAARTVSTTAAPVYQVREGDWLWHVADRFLGDPLRYPDITALNPDHRRQHAGFPDHIEPGWRLHLPADARDRGPRRHATGTLATPPTTKPPAPPSAPATPPAVPEPSPSTATTAPASAPPATATPRDRREAAHGVNLGRYGWLTGPVAAAIAAASTLVWLRRRRSYQPRPPTGIRRADPDLIAPAPAIAALPAAAPAHSSAAAADGGAVGVDGDRLLALTELPAGGAGLSGPGTPDAARGLLVAALAAGGEDATVLTTTGDLDLLLPAGKALRALEALRVVDNLTDALTVLEQELLRRSRTIAETDDDADDQAITPAPLLLLTAAPEATAGTRLAAILAVGSRLGIHAVLLGSWPSGPTWHVAADGTVRAGEQAPATAARLNILTADATVDVLDTLALASIVEDDTAQPPPLPRLASTTVEPAEPETPEADALAEPVADGQHGGTVGRLRLTLLGPPTVTVTDHTGQSDEVYIRRSDSLHVLYYLAVEPRGGTIDEIMEALYPEERRTPARRKFHTSASELRNTLRDATGADLILKTNNRYRLDRRHVDVDLWRLHAAIDAAANAVDPDTEQQHLREAVEAYAGPLADGDDRHWLTVPREALRRHIIDAYTRLADHHTDPAAALTLIQDAIRVDPYNEPLYQRAIVLHGTLGNADGIHTTLRTLTERLRELRTPISQRTKHLAAERIAAIQGRR</sequence>
<dbReference type="CDD" id="cd00118">
    <property type="entry name" value="LysM"/>
    <property type="match status" value="1"/>
</dbReference>
<evidence type="ECO:0000313" key="4">
    <source>
        <dbReference type="EMBL" id="GLI03698.1"/>
    </source>
</evidence>
<keyword evidence="5" id="KW-1185">Reference proteome</keyword>
<dbReference type="EMBL" id="BSDI01000095">
    <property type="protein sequence ID" value="GLI03698.1"/>
    <property type="molecule type" value="Genomic_DNA"/>
</dbReference>
<dbReference type="InterPro" id="IPR018392">
    <property type="entry name" value="LysM"/>
</dbReference>
<reference evidence="4" key="1">
    <citation type="submission" date="2022-12" db="EMBL/GenBank/DDBJ databases">
        <title>New Phytohabitans aurantiacus sp. RD004123 nov., an actinomycete isolated from soil.</title>
        <authorList>
            <person name="Triningsih D.W."/>
            <person name="Harunari E."/>
            <person name="Igarashi Y."/>
        </authorList>
    </citation>
    <scope>NUCLEOTIDE SEQUENCE</scope>
    <source>
        <strain evidence="4">RD004123</strain>
    </source>
</reference>
<dbReference type="InterPro" id="IPR036388">
    <property type="entry name" value="WH-like_DNA-bd_sf"/>
</dbReference>
<feature type="region of interest" description="Disordered" evidence="1">
    <location>
        <begin position="544"/>
        <end position="571"/>
    </location>
</feature>
<dbReference type="Proteomes" id="UP001144280">
    <property type="component" value="Unassembled WGS sequence"/>
</dbReference>
<evidence type="ECO:0000256" key="1">
    <source>
        <dbReference type="SAM" id="MobiDB-lite"/>
    </source>
</evidence>
<dbReference type="Gene3D" id="1.10.10.10">
    <property type="entry name" value="Winged helix-like DNA-binding domain superfamily/Winged helix DNA-binding domain"/>
    <property type="match status" value="1"/>
</dbReference>
<name>A0ABQ5RAT6_9ACTN</name>
<dbReference type="InterPro" id="IPR011990">
    <property type="entry name" value="TPR-like_helical_dom_sf"/>
</dbReference>